<proteinExistence type="predicted"/>
<sequence length="106" mass="12205">MNSLPSQKRSRRELDEIRARNAFQTRPPIAHVEKMAAHPVVLIIGYLLSFLAGVGLLPALLIYWRKPRSRHHACFMIIISILAAVFFYFKYFNPSEINDTQGPFGY</sequence>
<protein>
    <submittedName>
        <fullName evidence="2">Uncharacterized protein</fullName>
    </submittedName>
</protein>
<dbReference type="EMBL" id="JAENIM010000039">
    <property type="protein sequence ID" value="MBK1791394.1"/>
    <property type="molecule type" value="Genomic_DNA"/>
</dbReference>
<keyword evidence="3" id="KW-1185">Reference proteome</keyword>
<dbReference type="Proteomes" id="UP000624703">
    <property type="component" value="Unassembled WGS sequence"/>
</dbReference>
<organism evidence="2 3">
    <name type="scientific">Persicirhabdus sediminis</name>
    <dbReference type="NCBI Taxonomy" id="454144"/>
    <lineage>
        <taxon>Bacteria</taxon>
        <taxon>Pseudomonadati</taxon>
        <taxon>Verrucomicrobiota</taxon>
        <taxon>Verrucomicrobiia</taxon>
        <taxon>Verrucomicrobiales</taxon>
        <taxon>Verrucomicrobiaceae</taxon>
        <taxon>Persicirhabdus</taxon>
    </lineage>
</organism>
<keyword evidence="1" id="KW-1133">Transmembrane helix</keyword>
<keyword evidence="1" id="KW-0812">Transmembrane</keyword>
<accession>A0A8J7MCV7</accession>
<dbReference type="AlphaFoldDB" id="A0A8J7MCV7"/>
<name>A0A8J7MCV7_9BACT</name>
<dbReference type="RefSeq" id="WP_200311401.1">
    <property type="nucleotide sequence ID" value="NZ_JAENIM010000039.1"/>
</dbReference>
<evidence type="ECO:0000313" key="2">
    <source>
        <dbReference type="EMBL" id="MBK1791394.1"/>
    </source>
</evidence>
<feature type="transmembrane region" description="Helical" evidence="1">
    <location>
        <begin position="71"/>
        <end position="89"/>
    </location>
</feature>
<feature type="transmembrane region" description="Helical" evidence="1">
    <location>
        <begin position="40"/>
        <end position="64"/>
    </location>
</feature>
<evidence type="ECO:0000256" key="1">
    <source>
        <dbReference type="SAM" id="Phobius"/>
    </source>
</evidence>
<gene>
    <name evidence="2" type="ORF">JIN82_09550</name>
</gene>
<evidence type="ECO:0000313" key="3">
    <source>
        <dbReference type="Proteomes" id="UP000624703"/>
    </source>
</evidence>
<keyword evidence="1" id="KW-0472">Membrane</keyword>
<comment type="caution">
    <text evidence="2">The sequence shown here is derived from an EMBL/GenBank/DDBJ whole genome shotgun (WGS) entry which is preliminary data.</text>
</comment>
<reference evidence="2" key="1">
    <citation type="submission" date="2021-01" db="EMBL/GenBank/DDBJ databases">
        <title>Modified the classification status of verrucomicrobia.</title>
        <authorList>
            <person name="Feng X."/>
        </authorList>
    </citation>
    <scope>NUCLEOTIDE SEQUENCE</scope>
    <source>
        <strain evidence="2">_KCTC 22039</strain>
    </source>
</reference>